<gene>
    <name evidence="2" type="ORF">SAMN02745176_03554</name>
</gene>
<keyword evidence="1" id="KW-1133">Transmembrane helix</keyword>
<keyword evidence="1" id="KW-0812">Transmembrane</keyword>
<name>A0A1M6JAI2_9FIRM</name>
<evidence type="ECO:0000313" key="3">
    <source>
        <dbReference type="Proteomes" id="UP000184442"/>
    </source>
</evidence>
<keyword evidence="3" id="KW-1185">Reference proteome</keyword>
<sequence>MKNYIRKINEKSMEMILRGGNMLGRFKTSMEKPLKPLKNNSGWGKDEIIGAAMVLVIAAFIIAPGLSNIAQNIMTKASSWFSSTFDIIFAKSKY</sequence>
<proteinExistence type="predicted"/>
<organism evidence="2 3">
    <name type="scientific">Lutispora thermophila DSM 19022</name>
    <dbReference type="NCBI Taxonomy" id="1122184"/>
    <lineage>
        <taxon>Bacteria</taxon>
        <taxon>Bacillati</taxon>
        <taxon>Bacillota</taxon>
        <taxon>Clostridia</taxon>
        <taxon>Lutisporales</taxon>
        <taxon>Lutisporaceae</taxon>
        <taxon>Lutispora</taxon>
    </lineage>
</organism>
<dbReference type="STRING" id="1122184.SAMN02745176_03554"/>
<protein>
    <submittedName>
        <fullName evidence="2">Uncharacterized protein</fullName>
    </submittedName>
</protein>
<dbReference type="EMBL" id="FQZS01000059">
    <property type="protein sequence ID" value="SHJ43697.1"/>
    <property type="molecule type" value="Genomic_DNA"/>
</dbReference>
<reference evidence="2 3" key="1">
    <citation type="submission" date="2016-11" db="EMBL/GenBank/DDBJ databases">
        <authorList>
            <person name="Jaros S."/>
            <person name="Januszkiewicz K."/>
            <person name="Wedrychowicz H."/>
        </authorList>
    </citation>
    <scope>NUCLEOTIDE SEQUENCE [LARGE SCALE GENOMIC DNA]</scope>
    <source>
        <strain evidence="2 3">DSM 19022</strain>
    </source>
</reference>
<evidence type="ECO:0000256" key="1">
    <source>
        <dbReference type="SAM" id="Phobius"/>
    </source>
</evidence>
<dbReference type="RefSeq" id="WP_073028219.1">
    <property type="nucleotide sequence ID" value="NZ_FQZS01000059.1"/>
</dbReference>
<accession>A0A1M6JAI2</accession>
<dbReference type="Proteomes" id="UP000184442">
    <property type="component" value="Unassembled WGS sequence"/>
</dbReference>
<dbReference type="AlphaFoldDB" id="A0A1M6JAI2"/>
<feature type="transmembrane region" description="Helical" evidence="1">
    <location>
        <begin position="48"/>
        <end position="66"/>
    </location>
</feature>
<keyword evidence="1" id="KW-0472">Membrane</keyword>
<evidence type="ECO:0000313" key="2">
    <source>
        <dbReference type="EMBL" id="SHJ43697.1"/>
    </source>
</evidence>